<proteinExistence type="predicted"/>
<dbReference type="SUPFAM" id="SSF52172">
    <property type="entry name" value="CheY-like"/>
    <property type="match status" value="1"/>
</dbReference>
<reference evidence="1 2" key="1">
    <citation type="submission" date="2017-07" db="EMBL/GenBank/DDBJ databases">
        <title>Amycolatopsis thailandensis Genome sequencing and assembly.</title>
        <authorList>
            <person name="Kaur N."/>
            <person name="Mayilraj S."/>
        </authorList>
    </citation>
    <scope>NUCLEOTIDE SEQUENCE [LARGE SCALE GENOMIC DNA]</scope>
    <source>
        <strain evidence="1 2">JCM 16380</strain>
    </source>
</reference>
<organism evidence="1 2">
    <name type="scientific">Amycolatopsis thailandensis</name>
    <dbReference type="NCBI Taxonomy" id="589330"/>
    <lineage>
        <taxon>Bacteria</taxon>
        <taxon>Bacillati</taxon>
        <taxon>Actinomycetota</taxon>
        <taxon>Actinomycetes</taxon>
        <taxon>Pseudonocardiales</taxon>
        <taxon>Pseudonocardiaceae</taxon>
        <taxon>Amycolatopsis</taxon>
    </lineage>
</organism>
<dbReference type="EMBL" id="NMQT01000024">
    <property type="protein sequence ID" value="OXM57460.1"/>
    <property type="molecule type" value="Genomic_DNA"/>
</dbReference>
<evidence type="ECO:0008006" key="3">
    <source>
        <dbReference type="Google" id="ProtNLM"/>
    </source>
</evidence>
<dbReference type="InterPro" id="IPR011006">
    <property type="entry name" value="CheY-like_superfamily"/>
</dbReference>
<keyword evidence="2" id="KW-1185">Reference proteome</keyword>
<comment type="caution">
    <text evidence="1">The sequence shown here is derived from an EMBL/GenBank/DDBJ whole genome shotgun (WGS) entry which is preliminary data.</text>
</comment>
<dbReference type="Gene3D" id="3.40.50.2300">
    <property type="match status" value="1"/>
</dbReference>
<accession>A0A229SF58</accession>
<dbReference type="Proteomes" id="UP000215223">
    <property type="component" value="Unassembled WGS sequence"/>
</dbReference>
<gene>
    <name evidence="1" type="ORF">CFP71_07670</name>
</gene>
<evidence type="ECO:0000313" key="1">
    <source>
        <dbReference type="EMBL" id="OXM57460.1"/>
    </source>
</evidence>
<evidence type="ECO:0000313" key="2">
    <source>
        <dbReference type="Proteomes" id="UP000215223"/>
    </source>
</evidence>
<sequence>MDVVRGLPGEQRSALTSWNRFCETFPSESGGWRSQDRLPSPPRKRVLVVDDKIASELIAAFGGGYDCDKVTSLGQWSAMIKGGHALDYDCALVDLHLKDSMTDAGGEIVLQDLKRLRPDMPTVLMSAELPFEDWHSIRKRLGVSTVIAKHNDENKTVVPLYQTVAKLISEAGR</sequence>
<protein>
    <recommendedName>
        <fullName evidence="3">Response regulatory domain-containing protein</fullName>
    </recommendedName>
</protein>
<name>A0A229SF58_9PSEU</name>
<dbReference type="AlphaFoldDB" id="A0A229SF58"/>